<sequence>MYRIVLIVLFAAVLVTASAVFAVKKDAERAAGRAHLLSQQIAEEKAKIAELRAAWSTADDPGRLQKLVDQNEDILGLAPIEPGQIGTFDDIPRQPVIQPDADAATDTDTGHGRQEG</sequence>
<dbReference type="EMBL" id="JAUSUL010000002">
    <property type="protein sequence ID" value="MDQ0315308.1"/>
    <property type="molecule type" value="Genomic_DNA"/>
</dbReference>
<evidence type="ECO:0000313" key="2">
    <source>
        <dbReference type="EMBL" id="MDQ0315308.1"/>
    </source>
</evidence>
<dbReference type="Proteomes" id="UP001229244">
    <property type="component" value="Unassembled WGS sequence"/>
</dbReference>
<accession>A0AAE3VNG3</accession>
<reference evidence="2" key="1">
    <citation type="submission" date="2023-07" db="EMBL/GenBank/DDBJ databases">
        <title>Genomic Encyclopedia of Type Strains, Phase IV (KMG-IV): sequencing the most valuable type-strain genomes for metagenomic binning, comparative biology and taxonomic classification.</title>
        <authorList>
            <person name="Goeker M."/>
        </authorList>
    </citation>
    <scope>NUCLEOTIDE SEQUENCE</scope>
    <source>
        <strain evidence="2">DSM 21202</strain>
    </source>
</reference>
<evidence type="ECO:0000256" key="1">
    <source>
        <dbReference type="SAM" id="MobiDB-lite"/>
    </source>
</evidence>
<dbReference type="RefSeq" id="WP_306885142.1">
    <property type="nucleotide sequence ID" value="NZ_JAUSUL010000002.1"/>
</dbReference>
<comment type="caution">
    <text evidence="2">The sequence shown here is derived from an EMBL/GenBank/DDBJ whole genome shotgun (WGS) entry which is preliminary data.</text>
</comment>
<protein>
    <recommendedName>
        <fullName evidence="4">Cell division protein FtsL</fullName>
    </recommendedName>
</protein>
<dbReference type="AlphaFoldDB" id="A0AAE3VNG3"/>
<proteinExistence type="predicted"/>
<gene>
    <name evidence="2" type="ORF">J2S73_001765</name>
</gene>
<evidence type="ECO:0008006" key="4">
    <source>
        <dbReference type="Google" id="ProtNLM"/>
    </source>
</evidence>
<organism evidence="2 3">
    <name type="scientific">Amorphus orientalis</name>
    <dbReference type="NCBI Taxonomy" id="649198"/>
    <lineage>
        <taxon>Bacteria</taxon>
        <taxon>Pseudomonadati</taxon>
        <taxon>Pseudomonadota</taxon>
        <taxon>Alphaproteobacteria</taxon>
        <taxon>Hyphomicrobiales</taxon>
        <taxon>Amorphaceae</taxon>
        <taxon>Amorphus</taxon>
    </lineage>
</organism>
<feature type="region of interest" description="Disordered" evidence="1">
    <location>
        <begin position="85"/>
        <end position="116"/>
    </location>
</feature>
<name>A0AAE3VNG3_9HYPH</name>
<keyword evidence="3" id="KW-1185">Reference proteome</keyword>
<evidence type="ECO:0000313" key="3">
    <source>
        <dbReference type="Proteomes" id="UP001229244"/>
    </source>
</evidence>